<dbReference type="InterPro" id="IPR002110">
    <property type="entry name" value="Ankyrin_rpt"/>
</dbReference>
<dbReference type="EMBL" id="JAEKFT010000026">
    <property type="protein sequence ID" value="MBT0963251.1"/>
    <property type="molecule type" value="Genomic_DNA"/>
</dbReference>
<sequence length="181" mass="19646">MTTMRPRKLRNSLLVLFVAVVALLGWATADLRAANVLTLQSCMEAEAGVRAWICRQALYHLHPTQEEVKELNASAGAQFPASMENLSDATQLLQHYLRAGLDINAVDQRSQLKWTALHAAAFEGNPQAVRLLLDNGAETHTTDGIGRTPLDIAREANTKMPSEAFAKIVVMLTGKEGAAAN</sequence>
<proteinExistence type="predicted"/>
<dbReference type="SUPFAM" id="SSF48403">
    <property type="entry name" value="Ankyrin repeat"/>
    <property type="match status" value="1"/>
</dbReference>
<dbReference type="InterPro" id="IPR036770">
    <property type="entry name" value="Ankyrin_rpt-contain_sf"/>
</dbReference>
<dbReference type="Pfam" id="PF12796">
    <property type="entry name" value="Ank_2"/>
    <property type="match status" value="1"/>
</dbReference>
<comment type="caution">
    <text evidence="2">The sequence shown here is derived from an EMBL/GenBank/DDBJ whole genome shotgun (WGS) entry which is preliminary data.</text>
</comment>
<evidence type="ECO:0000313" key="3">
    <source>
        <dbReference type="Proteomes" id="UP000694660"/>
    </source>
</evidence>
<dbReference type="PROSITE" id="PS50088">
    <property type="entry name" value="ANK_REPEAT"/>
    <property type="match status" value="1"/>
</dbReference>
<evidence type="ECO:0000256" key="1">
    <source>
        <dbReference type="PROSITE-ProRule" id="PRU00023"/>
    </source>
</evidence>
<evidence type="ECO:0000313" key="2">
    <source>
        <dbReference type="EMBL" id="MBT0963251.1"/>
    </source>
</evidence>
<gene>
    <name evidence="2" type="ORF">I8J34_18875</name>
</gene>
<dbReference type="PROSITE" id="PS50297">
    <property type="entry name" value="ANK_REP_REGION"/>
    <property type="match status" value="1"/>
</dbReference>
<reference evidence="3" key="1">
    <citation type="journal article" date="2022" name="ISME J.">
        <title>Genetic and phylogenetic analysis of dissimilatory iodate-reducing bacteria identifies potential niches across the world's oceans.</title>
        <authorList>
            <person name="Reyes-Umana V."/>
            <person name="Henning Z."/>
            <person name="Lee K."/>
            <person name="Barnum T.P."/>
            <person name="Coates J.D."/>
        </authorList>
    </citation>
    <scope>NUCLEOTIDE SEQUENCE [LARGE SCALE GENOMIC DNA]</scope>
    <source>
        <strain evidence="3">IR12</strain>
    </source>
</reference>
<dbReference type="AlphaFoldDB" id="A0A944HEX7"/>
<accession>A0A944HEX7</accession>
<dbReference type="Gene3D" id="1.25.40.20">
    <property type="entry name" value="Ankyrin repeat-containing domain"/>
    <property type="match status" value="1"/>
</dbReference>
<feature type="repeat" description="ANK" evidence="1">
    <location>
        <begin position="112"/>
        <end position="144"/>
    </location>
</feature>
<organism evidence="2 3">
    <name type="scientific">Denitromonas iodatirespirans</name>
    <dbReference type="NCBI Taxonomy" id="2795389"/>
    <lineage>
        <taxon>Bacteria</taxon>
        <taxon>Pseudomonadati</taxon>
        <taxon>Pseudomonadota</taxon>
        <taxon>Betaproteobacteria</taxon>
        <taxon>Rhodocyclales</taxon>
        <taxon>Zoogloeaceae</taxon>
        <taxon>Denitromonas</taxon>
    </lineage>
</organism>
<dbReference type="PANTHER" id="PTHR24133:SF40">
    <property type="entry name" value="ANKYRIN REPEAT DOMAIN 44"/>
    <property type="match status" value="1"/>
</dbReference>
<protein>
    <submittedName>
        <fullName evidence="2">Ankyrin repeat domain-containing protein</fullName>
    </submittedName>
</protein>
<keyword evidence="3" id="KW-1185">Reference proteome</keyword>
<keyword evidence="1" id="KW-0040">ANK repeat</keyword>
<name>A0A944HEX7_DENI1</name>
<dbReference type="Proteomes" id="UP000694660">
    <property type="component" value="Unassembled WGS sequence"/>
</dbReference>
<dbReference type="RefSeq" id="WP_214363184.1">
    <property type="nucleotide sequence ID" value="NZ_JAEKFT010000026.1"/>
</dbReference>
<dbReference type="InterPro" id="IPR052391">
    <property type="entry name" value="E3_Ligase-Neurotoxin"/>
</dbReference>
<dbReference type="PANTHER" id="PTHR24133">
    <property type="entry name" value="ANKYRIN DOMAIN-CONTAINING"/>
    <property type="match status" value="1"/>
</dbReference>